<dbReference type="EMBL" id="JASCIS010000093">
    <property type="protein sequence ID" value="MDI3424334.1"/>
    <property type="molecule type" value="Genomic_DNA"/>
</dbReference>
<reference evidence="1 2" key="1">
    <citation type="submission" date="2023-05" db="EMBL/GenBank/DDBJ databases">
        <title>Draft genome sequence of Streptomyces sp. B-S-A12 isolated from a cave soil in Thailand.</title>
        <authorList>
            <person name="Chamroensaksri N."/>
            <person name="Muangham S."/>
        </authorList>
    </citation>
    <scope>NUCLEOTIDE SEQUENCE [LARGE SCALE GENOMIC DNA]</scope>
    <source>
        <strain evidence="1 2">B-S-A12</strain>
    </source>
</reference>
<accession>A0ABT6T932</accession>
<dbReference type="RefSeq" id="WP_282540153.1">
    <property type="nucleotide sequence ID" value="NZ_JASCIS010000093.1"/>
</dbReference>
<dbReference type="Proteomes" id="UP001237105">
    <property type="component" value="Unassembled WGS sequence"/>
</dbReference>
<gene>
    <name evidence="1" type="ORF">QIT00_38460</name>
</gene>
<comment type="caution">
    <text evidence="1">The sequence shown here is derived from an EMBL/GenBank/DDBJ whole genome shotgun (WGS) entry which is preliminary data.</text>
</comment>
<organism evidence="1 2">
    <name type="scientific">Streptomyces luteolus</name>
    <dbReference type="NCBI Taxonomy" id="3043615"/>
    <lineage>
        <taxon>Bacteria</taxon>
        <taxon>Bacillati</taxon>
        <taxon>Actinomycetota</taxon>
        <taxon>Actinomycetes</taxon>
        <taxon>Kitasatosporales</taxon>
        <taxon>Streptomycetaceae</taxon>
        <taxon>Streptomyces</taxon>
    </lineage>
</organism>
<name>A0ABT6T932_9ACTN</name>
<keyword evidence="2" id="KW-1185">Reference proteome</keyword>
<sequence>MSRRGRKASLPDGPHHRPVVLAEGGLRVCHRDKRGVVRNYDFGVLPVAPALQRSLAATFAARCAPGGGWDSADTGFNTWVLVRAFAKFVSEQENPPGDIDEITVALWSAWRLSRPMTNTGYRQVKALANFLLRDERLPQPVRDAMAKRMTKWQAQEKAYQPQEFTEIRVTARRMFRAALLRIRENTAHLDAWRAGAFESGRRDWLVGEALDSLARTGHVPRYAQASGKMVVVNRYRVALGGAKPEMTWQRLYLSRMEVTSLAVLLVTEQGLNATTVAELPVPRATPDSGESSGFPIYRLELEKRRRGGGRHFETRNLTDFGADSPGRLITEALEATAHARAFANAVGSGPDRLLVWHERNASNGRVDPETPRVGPFAFGLAKSAGTHWAIEVGLAGSPLRRTRKTVNVLHRREPGQNSQDTHDRVYVMNEPQAQEAAVPVIADGATAALEAARRTMFRAQLTDIPEAGEQQTATTGCTDYENSHFTPPGAGCGASFLLCTACPNARVHPGHHARLAYLHRALESLRTAMDPGLWEADWSDAHARLEDLKGRLGTALWQARLAEATAEDREVVDHLLNGHYDL</sequence>
<evidence type="ECO:0000313" key="2">
    <source>
        <dbReference type="Proteomes" id="UP001237105"/>
    </source>
</evidence>
<evidence type="ECO:0008006" key="3">
    <source>
        <dbReference type="Google" id="ProtNLM"/>
    </source>
</evidence>
<proteinExistence type="predicted"/>
<protein>
    <recommendedName>
        <fullName evidence="3">Integrase</fullName>
    </recommendedName>
</protein>
<evidence type="ECO:0000313" key="1">
    <source>
        <dbReference type="EMBL" id="MDI3424334.1"/>
    </source>
</evidence>